<feature type="domain" description="Nucleotidyl transferase" evidence="1">
    <location>
        <begin position="14"/>
        <end position="293"/>
    </location>
</feature>
<feature type="domain" description="MannoseP isomerase/GMP-like beta-helix" evidence="2">
    <location>
        <begin position="302"/>
        <end position="353"/>
    </location>
</feature>
<dbReference type="InterPro" id="IPR051161">
    <property type="entry name" value="Mannose-6P_isomerase_type2"/>
</dbReference>
<dbReference type="EC" id="2.7.7.13" evidence="3"/>
<gene>
    <name evidence="3" type="ORF">J2X11_000791</name>
</gene>
<dbReference type="Gene3D" id="3.90.550.10">
    <property type="entry name" value="Spore Coat Polysaccharide Biosynthesis Protein SpsA, Chain A"/>
    <property type="match status" value="1"/>
</dbReference>
<evidence type="ECO:0000259" key="1">
    <source>
        <dbReference type="Pfam" id="PF00483"/>
    </source>
</evidence>
<dbReference type="GO" id="GO:0004475">
    <property type="term" value="F:mannose-1-phosphate guanylyltransferase (GTP) activity"/>
    <property type="evidence" value="ECO:0007669"/>
    <property type="project" value="UniProtKB-EC"/>
</dbReference>
<dbReference type="InterPro" id="IPR005835">
    <property type="entry name" value="NTP_transferase_dom"/>
</dbReference>
<keyword evidence="3" id="KW-0548">Nucleotidyltransferase</keyword>
<protein>
    <submittedName>
        <fullName evidence="3">Mannose-1-phosphate guanylyltransferase</fullName>
        <ecNumber evidence="3">2.7.7.13</ecNumber>
    </submittedName>
</protein>
<evidence type="ECO:0000313" key="4">
    <source>
        <dbReference type="Proteomes" id="UP001257739"/>
    </source>
</evidence>
<organism evidence="3 4">
    <name type="scientific">Aeromicrobium panaciterrae</name>
    <dbReference type="NCBI Taxonomy" id="363861"/>
    <lineage>
        <taxon>Bacteria</taxon>
        <taxon>Bacillati</taxon>
        <taxon>Actinomycetota</taxon>
        <taxon>Actinomycetes</taxon>
        <taxon>Propionibacteriales</taxon>
        <taxon>Nocardioidaceae</taxon>
        <taxon>Aeromicrobium</taxon>
    </lineage>
</organism>
<proteinExistence type="predicted"/>
<dbReference type="Pfam" id="PF22640">
    <property type="entry name" value="ManC_GMP_beta-helix"/>
    <property type="match status" value="1"/>
</dbReference>
<evidence type="ECO:0000259" key="2">
    <source>
        <dbReference type="Pfam" id="PF22640"/>
    </source>
</evidence>
<dbReference type="Pfam" id="PF00483">
    <property type="entry name" value="NTP_transferase"/>
    <property type="match status" value="1"/>
</dbReference>
<name>A0ABU1UL81_9ACTN</name>
<dbReference type="InterPro" id="IPR049577">
    <property type="entry name" value="GMPP_N"/>
</dbReference>
<dbReference type="SUPFAM" id="SSF159283">
    <property type="entry name" value="Guanosine diphospho-D-mannose pyrophosphorylase/mannose-6-phosphate isomerase linker domain"/>
    <property type="match status" value="1"/>
</dbReference>
<dbReference type="PANTHER" id="PTHR46390">
    <property type="entry name" value="MANNOSE-1-PHOSPHATE GUANYLYLTRANSFERASE"/>
    <property type="match status" value="1"/>
</dbReference>
<accession>A0ABU1UL81</accession>
<keyword evidence="4" id="KW-1185">Reference proteome</keyword>
<dbReference type="CDD" id="cd02509">
    <property type="entry name" value="GDP-M1P_Guanylyltransferase"/>
    <property type="match status" value="1"/>
</dbReference>
<sequence length="362" mass="37933">MPATENSALTSFHAVIPAGGAGTRLWPLSRASRPKFLLDLNGSGRSLLQQTWDRLVDLIPAERIHVVTGAAHAGAIGEQLPDLTSLIVEPSPRDSMPAIGLAAAIIGAKDPDAVIGSFAADHVIDDQIAFAEAIRQAVAVAGQGLISTIGITPTGPSTAFGYIEAGALLDVEGATSARAITRFVEKPDEATAAAYVADGDHSWNGGMFVTRTSVLLDHLARLQPGLHDGLTRIAAAWQQPDRQEVLENVWPALTKIAIDHAIAEPVSLEGGMAMVPGSFSWDDLGDYAALQDIGVTPAPGTVWVDADGLTIAEDGTTIAVVGLHDVIVVRTVDATLVTTREHAQRVKDVVSALKDRGRDDLV</sequence>
<evidence type="ECO:0000313" key="3">
    <source>
        <dbReference type="EMBL" id="MDR7085952.1"/>
    </source>
</evidence>
<dbReference type="PANTHER" id="PTHR46390:SF1">
    <property type="entry name" value="MANNOSE-1-PHOSPHATE GUANYLYLTRANSFERASE"/>
    <property type="match status" value="1"/>
</dbReference>
<dbReference type="InterPro" id="IPR054566">
    <property type="entry name" value="ManC/GMP-like_b-helix"/>
</dbReference>
<comment type="caution">
    <text evidence="3">The sequence shown here is derived from an EMBL/GenBank/DDBJ whole genome shotgun (WGS) entry which is preliminary data.</text>
</comment>
<dbReference type="EMBL" id="JAVDWH010000001">
    <property type="protein sequence ID" value="MDR7085952.1"/>
    <property type="molecule type" value="Genomic_DNA"/>
</dbReference>
<dbReference type="Proteomes" id="UP001257739">
    <property type="component" value="Unassembled WGS sequence"/>
</dbReference>
<dbReference type="InterPro" id="IPR029044">
    <property type="entry name" value="Nucleotide-diphossugar_trans"/>
</dbReference>
<reference evidence="3 4" key="1">
    <citation type="submission" date="2023-07" db="EMBL/GenBank/DDBJ databases">
        <title>Sorghum-associated microbial communities from plants grown in Nebraska, USA.</title>
        <authorList>
            <person name="Schachtman D."/>
        </authorList>
    </citation>
    <scope>NUCLEOTIDE SEQUENCE [LARGE SCALE GENOMIC DNA]</scope>
    <source>
        <strain evidence="3 4">BE248</strain>
    </source>
</reference>
<dbReference type="SUPFAM" id="SSF53448">
    <property type="entry name" value="Nucleotide-diphospho-sugar transferases"/>
    <property type="match status" value="1"/>
</dbReference>
<keyword evidence="3" id="KW-0808">Transferase</keyword>
<dbReference type="RefSeq" id="WP_309967007.1">
    <property type="nucleotide sequence ID" value="NZ_JAVDWH010000001.1"/>
</dbReference>